<dbReference type="CDD" id="cd00761">
    <property type="entry name" value="Glyco_tranf_GTA_type"/>
    <property type="match status" value="1"/>
</dbReference>
<accession>A0A7Y0HUX9</accession>
<organism evidence="4 5">
    <name type="scientific">Bifidobacterium oedipodis</name>
    <dbReference type="NCBI Taxonomy" id="2675322"/>
    <lineage>
        <taxon>Bacteria</taxon>
        <taxon>Bacillati</taxon>
        <taxon>Actinomycetota</taxon>
        <taxon>Actinomycetes</taxon>
        <taxon>Bifidobacteriales</taxon>
        <taxon>Bifidobacteriaceae</taxon>
        <taxon>Bifidobacterium</taxon>
    </lineage>
</organism>
<gene>
    <name evidence="4" type="ORF">G1C95_2427</name>
</gene>
<proteinExistence type="predicted"/>
<evidence type="ECO:0000313" key="4">
    <source>
        <dbReference type="EMBL" id="NMM95239.1"/>
    </source>
</evidence>
<name>A0A7Y0HUX9_9BIFI</name>
<protein>
    <submittedName>
        <fullName evidence="4">Glycosyltransferase family 2</fullName>
    </submittedName>
</protein>
<dbReference type="Gene3D" id="3.90.550.10">
    <property type="entry name" value="Spore Coat Polysaccharide Biosynthesis Protein SpsA, Chain A"/>
    <property type="match status" value="1"/>
</dbReference>
<dbReference type="AlphaFoldDB" id="A0A7Y0HUX9"/>
<comment type="caution">
    <text evidence="4">The sequence shown here is derived from an EMBL/GenBank/DDBJ whole genome shotgun (WGS) entry which is preliminary data.</text>
</comment>
<keyword evidence="5" id="KW-1185">Reference proteome</keyword>
<dbReference type="InterPro" id="IPR001173">
    <property type="entry name" value="Glyco_trans_2-like"/>
</dbReference>
<dbReference type="Pfam" id="PF00535">
    <property type="entry name" value="Glycos_transf_2"/>
    <property type="match status" value="1"/>
</dbReference>
<dbReference type="PANTHER" id="PTHR22916:SF51">
    <property type="entry name" value="GLYCOSYLTRANSFERASE EPSH-RELATED"/>
    <property type="match status" value="1"/>
</dbReference>
<dbReference type="PANTHER" id="PTHR22916">
    <property type="entry name" value="GLYCOSYLTRANSFERASE"/>
    <property type="match status" value="1"/>
</dbReference>
<dbReference type="SUPFAM" id="SSF53448">
    <property type="entry name" value="Nucleotide-diphospho-sugar transferases"/>
    <property type="match status" value="1"/>
</dbReference>
<evidence type="ECO:0000259" key="3">
    <source>
        <dbReference type="Pfam" id="PF00535"/>
    </source>
</evidence>
<dbReference type="InterPro" id="IPR029044">
    <property type="entry name" value="Nucleotide-diphossugar_trans"/>
</dbReference>
<feature type="domain" description="Glycosyltransferase 2-like" evidence="3">
    <location>
        <begin position="13"/>
        <end position="134"/>
    </location>
</feature>
<sequence length="334" mass="38199">MNDNLKKTSPLISVIVPVYKVEAYLDRCVQSIINQTYSNMEIFLVDDGSPDSCPCICEKWAKKDNRIHVIHKTNGGLASARNAGLDACTGSYIGFVDSDDYIEPDMYATLMKNIQSFDAELSIIGVKRVYEDGKVHAIGPKIGPIAMDSAEAFRYINLPGYFDVAAWNKLASRTLFENLRYPTSEKTAEDYPVTYALLDKAETIVYDSKACYSYCQYSRTTLSGGISDAKYRFSLQMLRLVQEHYPESIDYALYGHVFASVSMYDAILSSRQLDKYRSYEKEVINLVKKSYPTIRKKIQLPTLRRMQISFLYHSPALYKLLFLFYKHMNKKLID</sequence>
<keyword evidence="1" id="KW-0328">Glycosyltransferase</keyword>
<dbReference type="GO" id="GO:0016757">
    <property type="term" value="F:glycosyltransferase activity"/>
    <property type="evidence" value="ECO:0007669"/>
    <property type="project" value="UniProtKB-KW"/>
</dbReference>
<dbReference type="EMBL" id="JAAIII010000011">
    <property type="protein sequence ID" value="NMM95239.1"/>
    <property type="molecule type" value="Genomic_DNA"/>
</dbReference>
<keyword evidence="2 4" id="KW-0808">Transferase</keyword>
<dbReference type="RefSeq" id="WP_169173234.1">
    <property type="nucleotide sequence ID" value="NZ_JAAIII010000011.1"/>
</dbReference>
<evidence type="ECO:0000256" key="1">
    <source>
        <dbReference type="ARBA" id="ARBA00022676"/>
    </source>
</evidence>
<reference evidence="4 5" key="1">
    <citation type="submission" date="2020-02" db="EMBL/GenBank/DDBJ databases">
        <title>Characterization of phylogenetic diversity of novel bifidobacterial species isolated in Czech ZOOs.</title>
        <authorList>
            <person name="Lugli G.A."/>
            <person name="Vera N.B."/>
            <person name="Ventura M."/>
        </authorList>
    </citation>
    <scope>NUCLEOTIDE SEQUENCE [LARGE SCALE GENOMIC DNA]</scope>
    <source>
        <strain evidence="4 5">DSM 109957</strain>
    </source>
</reference>
<evidence type="ECO:0000313" key="5">
    <source>
        <dbReference type="Proteomes" id="UP000532194"/>
    </source>
</evidence>
<evidence type="ECO:0000256" key="2">
    <source>
        <dbReference type="ARBA" id="ARBA00022679"/>
    </source>
</evidence>
<dbReference type="Proteomes" id="UP000532194">
    <property type="component" value="Unassembled WGS sequence"/>
</dbReference>